<dbReference type="Pfam" id="PF12698">
    <property type="entry name" value="ABC2_membrane_3"/>
    <property type="match status" value="1"/>
</dbReference>
<comment type="caution">
    <text evidence="8">The sequence shown here is derived from an EMBL/GenBank/DDBJ whole genome shotgun (WGS) entry which is preliminary data.</text>
</comment>
<feature type="transmembrane region" description="Helical" evidence="6">
    <location>
        <begin position="33"/>
        <end position="56"/>
    </location>
</feature>
<feature type="domain" description="ABC-2 type transporter transmembrane" evidence="7">
    <location>
        <begin position="41"/>
        <end position="381"/>
    </location>
</feature>
<evidence type="ECO:0000256" key="2">
    <source>
        <dbReference type="ARBA" id="ARBA00022475"/>
    </source>
</evidence>
<dbReference type="InterPro" id="IPR051449">
    <property type="entry name" value="ABC-2_transporter_component"/>
</dbReference>
<feature type="transmembrane region" description="Helical" evidence="6">
    <location>
        <begin position="277"/>
        <end position="298"/>
    </location>
</feature>
<keyword evidence="2" id="KW-1003">Cell membrane</keyword>
<reference evidence="8 9" key="1">
    <citation type="submission" date="2020-07" db="EMBL/GenBank/DDBJ databases">
        <title>Genome of Haloechinothrix sp.</title>
        <authorList>
            <person name="Tang S.-K."/>
            <person name="Yang L."/>
            <person name="Zhu W.-Y."/>
        </authorList>
    </citation>
    <scope>NUCLEOTIDE SEQUENCE [LARGE SCALE GENOMIC DNA]</scope>
    <source>
        <strain evidence="8 9">YIM 98757</strain>
    </source>
</reference>
<evidence type="ECO:0000256" key="4">
    <source>
        <dbReference type="ARBA" id="ARBA00022989"/>
    </source>
</evidence>
<gene>
    <name evidence="8" type="ORF">H0B56_19020</name>
</gene>
<keyword evidence="5 6" id="KW-0472">Membrane</keyword>
<protein>
    <submittedName>
        <fullName evidence="8">ABC transporter permease</fullName>
    </submittedName>
</protein>
<dbReference type="InterPro" id="IPR013525">
    <property type="entry name" value="ABC2_TM"/>
</dbReference>
<comment type="subcellular location">
    <subcellularLocation>
        <location evidence="1">Cell membrane</location>
        <topology evidence="1">Multi-pass membrane protein</topology>
    </subcellularLocation>
</comment>
<feature type="transmembrane region" description="Helical" evidence="6">
    <location>
        <begin position="184"/>
        <end position="206"/>
    </location>
</feature>
<feature type="transmembrane region" description="Helical" evidence="6">
    <location>
        <begin position="363"/>
        <end position="382"/>
    </location>
</feature>
<dbReference type="PANTHER" id="PTHR30294">
    <property type="entry name" value="MEMBRANE COMPONENT OF ABC TRANSPORTER YHHJ-RELATED"/>
    <property type="match status" value="1"/>
</dbReference>
<accession>A0A838AEK5</accession>
<evidence type="ECO:0000256" key="1">
    <source>
        <dbReference type="ARBA" id="ARBA00004651"/>
    </source>
</evidence>
<dbReference type="AlphaFoldDB" id="A0A838AEK5"/>
<dbReference type="GO" id="GO:0005886">
    <property type="term" value="C:plasma membrane"/>
    <property type="evidence" value="ECO:0007669"/>
    <property type="project" value="UniProtKB-SubCell"/>
</dbReference>
<evidence type="ECO:0000313" key="8">
    <source>
        <dbReference type="EMBL" id="MBA0127640.1"/>
    </source>
</evidence>
<evidence type="ECO:0000313" key="9">
    <source>
        <dbReference type="Proteomes" id="UP000582974"/>
    </source>
</evidence>
<dbReference type="RefSeq" id="WP_180894470.1">
    <property type="nucleotide sequence ID" value="NZ_JACCKD010000008.1"/>
</dbReference>
<evidence type="ECO:0000256" key="3">
    <source>
        <dbReference type="ARBA" id="ARBA00022692"/>
    </source>
</evidence>
<feature type="transmembrane region" description="Helical" evidence="6">
    <location>
        <begin position="307"/>
        <end position="327"/>
    </location>
</feature>
<evidence type="ECO:0000256" key="5">
    <source>
        <dbReference type="ARBA" id="ARBA00023136"/>
    </source>
</evidence>
<evidence type="ECO:0000256" key="6">
    <source>
        <dbReference type="SAM" id="Phobius"/>
    </source>
</evidence>
<keyword evidence="9" id="KW-1185">Reference proteome</keyword>
<dbReference type="Proteomes" id="UP000582974">
    <property type="component" value="Unassembled WGS sequence"/>
</dbReference>
<keyword evidence="4 6" id="KW-1133">Transmembrane helix</keyword>
<evidence type="ECO:0000259" key="7">
    <source>
        <dbReference type="Pfam" id="PF12698"/>
    </source>
</evidence>
<dbReference type="PANTHER" id="PTHR30294:SF29">
    <property type="entry name" value="MULTIDRUG ABC TRANSPORTER PERMEASE YBHS-RELATED"/>
    <property type="match status" value="1"/>
</dbReference>
<sequence>MSATGPGTAGQAPARIVALIARREITTRLRTKAFAFGTLAIVAGIAIYLLLINALFSDSDTTSIGVSGQATHIASQLEASAGELGLDADVTTLASAEQGRSRVDSGELDAAVSGAASDLEVVTESELDERLHAALTGITQQQVLRAALAQAGVDDPGAVLGEANAAEIGVTTLESADPEEGQRLAVGAIMAFLLFFGISTYGAYVAQGVVEEKSSRVVEILLAAVRPWQLLLGKVAGLGLVGLIQLVIIAGLGLAMATASGVLTVSDVAYTTFAWGVVWYVLGFFLYASVFAGAGSLVSRQEDMQSVVTPVTMILVLGFVVGINVTMADPGGTTAAVMSLVPFFAPMLMPGRIAASDVTGWEIALAAGLTALTILVLTWLGGKIYRNAVLHMGSRLRLAEALRPSKV</sequence>
<feature type="transmembrane region" description="Helical" evidence="6">
    <location>
        <begin position="235"/>
        <end position="257"/>
    </location>
</feature>
<dbReference type="GO" id="GO:0140359">
    <property type="term" value="F:ABC-type transporter activity"/>
    <property type="evidence" value="ECO:0007669"/>
    <property type="project" value="InterPro"/>
</dbReference>
<proteinExistence type="predicted"/>
<name>A0A838AEK5_9PSEU</name>
<organism evidence="8 9">
    <name type="scientific">Haloechinothrix aidingensis</name>
    <dbReference type="NCBI Taxonomy" id="2752311"/>
    <lineage>
        <taxon>Bacteria</taxon>
        <taxon>Bacillati</taxon>
        <taxon>Actinomycetota</taxon>
        <taxon>Actinomycetes</taxon>
        <taxon>Pseudonocardiales</taxon>
        <taxon>Pseudonocardiaceae</taxon>
        <taxon>Haloechinothrix</taxon>
    </lineage>
</organism>
<keyword evidence="3 6" id="KW-0812">Transmembrane</keyword>
<dbReference type="EMBL" id="JACCKD010000008">
    <property type="protein sequence ID" value="MBA0127640.1"/>
    <property type="molecule type" value="Genomic_DNA"/>
</dbReference>